<dbReference type="RefSeq" id="XP_060414210.1">
    <property type="nucleotide sequence ID" value="XM_060551440.1"/>
</dbReference>
<proteinExistence type="predicted"/>
<dbReference type="AlphaFoldDB" id="A0AAD8PZC5"/>
<comment type="caution">
    <text evidence="1">The sequence shown here is derived from an EMBL/GenBank/DDBJ whole genome shotgun (WGS) entry which is preliminary data.</text>
</comment>
<dbReference type="GeneID" id="85435680"/>
<organism evidence="1 2">
    <name type="scientific">Colletotrichum navitas</name>
    <dbReference type="NCBI Taxonomy" id="681940"/>
    <lineage>
        <taxon>Eukaryota</taxon>
        <taxon>Fungi</taxon>
        <taxon>Dikarya</taxon>
        <taxon>Ascomycota</taxon>
        <taxon>Pezizomycotina</taxon>
        <taxon>Sordariomycetes</taxon>
        <taxon>Hypocreomycetidae</taxon>
        <taxon>Glomerellales</taxon>
        <taxon>Glomerellaceae</taxon>
        <taxon>Colletotrichum</taxon>
        <taxon>Colletotrichum graminicola species complex</taxon>
    </lineage>
</organism>
<reference evidence="1" key="1">
    <citation type="submission" date="2021-06" db="EMBL/GenBank/DDBJ databases">
        <title>Comparative genomics, transcriptomics and evolutionary studies reveal genomic signatures of adaptation to plant cell wall in hemibiotrophic fungi.</title>
        <authorList>
            <consortium name="DOE Joint Genome Institute"/>
            <person name="Baroncelli R."/>
            <person name="Diaz J.F."/>
            <person name="Benocci T."/>
            <person name="Peng M."/>
            <person name="Battaglia E."/>
            <person name="Haridas S."/>
            <person name="Andreopoulos W."/>
            <person name="Labutti K."/>
            <person name="Pangilinan J."/>
            <person name="Floch G.L."/>
            <person name="Makela M.R."/>
            <person name="Henrissat B."/>
            <person name="Grigoriev I.V."/>
            <person name="Crouch J.A."/>
            <person name="De Vries R.P."/>
            <person name="Sukno S.A."/>
            <person name="Thon M.R."/>
        </authorList>
    </citation>
    <scope>NUCLEOTIDE SEQUENCE</scope>
    <source>
        <strain evidence="1">CBS 125086</strain>
    </source>
</reference>
<dbReference type="Proteomes" id="UP001230504">
    <property type="component" value="Unassembled WGS sequence"/>
</dbReference>
<dbReference type="EMBL" id="JAHLJV010000029">
    <property type="protein sequence ID" value="KAK1590736.1"/>
    <property type="molecule type" value="Genomic_DNA"/>
</dbReference>
<gene>
    <name evidence="1" type="ORF">LY79DRAFT_198774</name>
</gene>
<name>A0AAD8PZC5_9PEZI</name>
<evidence type="ECO:0000313" key="2">
    <source>
        <dbReference type="Proteomes" id="UP001230504"/>
    </source>
</evidence>
<accession>A0AAD8PZC5</accession>
<evidence type="ECO:0000313" key="1">
    <source>
        <dbReference type="EMBL" id="KAK1590736.1"/>
    </source>
</evidence>
<protein>
    <submittedName>
        <fullName evidence="1">Uncharacterized protein</fullName>
    </submittedName>
</protein>
<sequence>MLLRRSAALFLFPWEGTVWDGGGLRRRRLGAASPSLTRGDEVEGQGEVTRLSPVAGEELSLGLIAELPRNSSAGDAAETRTVSVVYRGKRIAKGGFCSSGSRGAQCRFIQEECISDVNDGVGRRGGWLAHCCDLASGLRVGLGFYFNSNMR</sequence>
<keyword evidence="2" id="KW-1185">Reference proteome</keyword>